<gene>
    <name evidence="11" type="ORF">JOB18_014253</name>
</gene>
<dbReference type="Proteomes" id="UP000693946">
    <property type="component" value="Linkage Group LG13"/>
</dbReference>
<evidence type="ECO:0000259" key="10">
    <source>
        <dbReference type="PROSITE" id="PS51352"/>
    </source>
</evidence>
<dbReference type="CDD" id="cd03015">
    <property type="entry name" value="PRX_Typ2cys"/>
    <property type="match status" value="1"/>
</dbReference>
<feature type="domain" description="Thioredoxin" evidence="10">
    <location>
        <begin position="105"/>
        <end position="263"/>
    </location>
</feature>
<dbReference type="EMBL" id="JAGKHQ010000005">
    <property type="protein sequence ID" value="KAG7515699.1"/>
    <property type="molecule type" value="Genomic_DNA"/>
</dbReference>
<organism evidence="11 12">
    <name type="scientific">Solea senegalensis</name>
    <name type="common">Senegalese sole</name>
    <dbReference type="NCBI Taxonomy" id="28829"/>
    <lineage>
        <taxon>Eukaryota</taxon>
        <taxon>Metazoa</taxon>
        <taxon>Chordata</taxon>
        <taxon>Craniata</taxon>
        <taxon>Vertebrata</taxon>
        <taxon>Euteleostomi</taxon>
        <taxon>Actinopterygii</taxon>
        <taxon>Neopterygii</taxon>
        <taxon>Teleostei</taxon>
        <taxon>Neoteleostei</taxon>
        <taxon>Acanthomorphata</taxon>
        <taxon>Carangaria</taxon>
        <taxon>Pleuronectiformes</taxon>
        <taxon>Pleuronectoidei</taxon>
        <taxon>Soleidae</taxon>
        <taxon>Solea</taxon>
    </lineage>
</organism>
<evidence type="ECO:0000313" key="12">
    <source>
        <dbReference type="Proteomes" id="UP000693946"/>
    </source>
</evidence>
<evidence type="ECO:0000256" key="6">
    <source>
        <dbReference type="ARBA" id="ARBA00023157"/>
    </source>
</evidence>
<feature type="signal peptide" evidence="9">
    <location>
        <begin position="1"/>
        <end position="37"/>
    </location>
</feature>
<evidence type="ECO:0000256" key="2">
    <source>
        <dbReference type="ARBA" id="ARBA00013017"/>
    </source>
</evidence>
<dbReference type="FunFam" id="3.40.30.10:FF:000003">
    <property type="entry name" value="Peroxiredoxin 1"/>
    <property type="match status" value="1"/>
</dbReference>
<dbReference type="PANTHER" id="PTHR10681:SF171">
    <property type="entry name" value="PEROXIREDOXIN 4"/>
    <property type="match status" value="1"/>
</dbReference>
<name>A0AAV6SEA0_SOLSE</name>
<dbReference type="GO" id="GO:0045454">
    <property type="term" value="P:cell redox homeostasis"/>
    <property type="evidence" value="ECO:0007669"/>
    <property type="project" value="TreeGrafter"/>
</dbReference>
<dbReference type="InterPro" id="IPR013766">
    <property type="entry name" value="Thioredoxin_domain"/>
</dbReference>
<dbReference type="GO" id="GO:0005783">
    <property type="term" value="C:endoplasmic reticulum"/>
    <property type="evidence" value="ECO:0007669"/>
    <property type="project" value="TreeGrafter"/>
</dbReference>
<comment type="catalytic activity">
    <reaction evidence="8">
        <text>a hydroperoxide + [thioredoxin]-dithiol = an alcohol + [thioredoxin]-disulfide + H2O</text>
        <dbReference type="Rhea" id="RHEA:62620"/>
        <dbReference type="Rhea" id="RHEA-COMP:10698"/>
        <dbReference type="Rhea" id="RHEA-COMP:10700"/>
        <dbReference type="ChEBI" id="CHEBI:15377"/>
        <dbReference type="ChEBI" id="CHEBI:29950"/>
        <dbReference type="ChEBI" id="CHEBI:30879"/>
        <dbReference type="ChEBI" id="CHEBI:35924"/>
        <dbReference type="ChEBI" id="CHEBI:50058"/>
        <dbReference type="EC" id="1.11.1.24"/>
    </reaction>
</comment>
<evidence type="ECO:0000313" key="11">
    <source>
        <dbReference type="EMBL" id="KAG7515699.1"/>
    </source>
</evidence>
<keyword evidence="9" id="KW-0732">Signal</keyword>
<sequence length="278" mass="31186">MESAALTGVKLQTLLCSALLHLHLLLLLLLFTTTVHSAEENLPNSQCHNYAGGHVYPGEAFRVPVSDHSLHLSKAKSECLFALRQTRFSMEAAAASVRTTHVLLLQLSKPAPHWEGTAVINGEFKEVKISDYKGKYLVFFFYPLDFTFVCPTEIIAFSDRVHEFRAINTEVVACSVDSQFTHLAWINTPRKQGGLGEMKIPLLSDLTHQISKDYGVYLEDQGHTLRGLFIIDDKGILRQITMNDLPVGRSVDETLRLVQAFQYTDKHGEGLRSSWLCL</sequence>
<evidence type="ECO:0000256" key="1">
    <source>
        <dbReference type="ARBA" id="ARBA00009796"/>
    </source>
</evidence>
<dbReference type="InterPro" id="IPR050217">
    <property type="entry name" value="Peroxiredoxin"/>
</dbReference>
<evidence type="ECO:0000256" key="8">
    <source>
        <dbReference type="ARBA" id="ARBA00049091"/>
    </source>
</evidence>
<dbReference type="GO" id="GO:0008379">
    <property type="term" value="F:thioredoxin peroxidase activity"/>
    <property type="evidence" value="ECO:0007669"/>
    <property type="project" value="TreeGrafter"/>
</dbReference>
<dbReference type="PROSITE" id="PS51352">
    <property type="entry name" value="THIOREDOXIN_2"/>
    <property type="match status" value="1"/>
</dbReference>
<keyword evidence="7" id="KW-0676">Redox-active center</keyword>
<comment type="similarity">
    <text evidence="1">Belongs to the peroxiredoxin family. AhpC/Prx1 subfamily.</text>
</comment>
<evidence type="ECO:0000256" key="7">
    <source>
        <dbReference type="ARBA" id="ARBA00023284"/>
    </source>
</evidence>
<protein>
    <recommendedName>
        <fullName evidence="2">thioredoxin-dependent peroxiredoxin</fullName>
        <ecNumber evidence="2">1.11.1.24</ecNumber>
    </recommendedName>
</protein>
<dbReference type="PANTHER" id="PTHR10681">
    <property type="entry name" value="THIOREDOXIN PEROXIDASE"/>
    <property type="match status" value="1"/>
</dbReference>
<comment type="caution">
    <text evidence="11">The sequence shown here is derived from an EMBL/GenBank/DDBJ whole genome shotgun (WGS) entry which is preliminary data.</text>
</comment>
<keyword evidence="6" id="KW-1015">Disulfide bond</keyword>
<keyword evidence="4" id="KW-0049">Antioxidant</keyword>
<feature type="chain" id="PRO_5043563333" description="thioredoxin-dependent peroxiredoxin" evidence="9">
    <location>
        <begin position="38"/>
        <end position="278"/>
    </location>
</feature>
<accession>A0AAV6SEA0</accession>
<dbReference type="GO" id="GO:0042744">
    <property type="term" value="P:hydrogen peroxide catabolic process"/>
    <property type="evidence" value="ECO:0007669"/>
    <property type="project" value="TreeGrafter"/>
</dbReference>
<evidence type="ECO:0000256" key="9">
    <source>
        <dbReference type="SAM" id="SignalP"/>
    </source>
</evidence>
<keyword evidence="5" id="KW-0560">Oxidoreductase</keyword>
<dbReference type="GO" id="GO:0006979">
    <property type="term" value="P:response to oxidative stress"/>
    <property type="evidence" value="ECO:0007669"/>
    <property type="project" value="TreeGrafter"/>
</dbReference>
<evidence type="ECO:0000256" key="3">
    <source>
        <dbReference type="ARBA" id="ARBA00022559"/>
    </source>
</evidence>
<keyword evidence="12" id="KW-1185">Reference proteome</keyword>
<dbReference type="InterPro" id="IPR000866">
    <property type="entry name" value="AhpC/TSA"/>
</dbReference>
<dbReference type="GO" id="GO:0005829">
    <property type="term" value="C:cytosol"/>
    <property type="evidence" value="ECO:0007669"/>
    <property type="project" value="TreeGrafter"/>
</dbReference>
<dbReference type="GO" id="GO:0033554">
    <property type="term" value="P:cellular response to stress"/>
    <property type="evidence" value="ECO:0007669"/>
    <property type="project" value="TreeGrafter"/>
</dbReference>
<reference evidence="11 12" key="1">
    <citation type="journal article" date="2021" name="Sci. Rep.">
        <title>Chromosome anchoring in Senegalese sole (Solea senegalensis) reveals sex-associated markers and genome rearrangements in flatfish.</title>
        <authorList>
            <person name="Guerrero-Cozar I."/>
            <person name="Gomez-Garrido J."/>
            <person name="Berbel C."/>
            <person name="Martinez-Blanch J.F."/>
            <person name="Alioto T."/>
            <person name="Claros M.G."/>
            <person name="Gagnaire P.A."/>
            <person name="Manchado M."/>
        </authorList>
    </citation>
    <scope>NUCLEOTIDE SEQUENCE [LARGE SCALE GENOMIC DNA]</scope>
    <source>
        <strain evidence="11">Sse05_10M</strain>
    </source>
</reference>
<dbReference type="Pfam" id="PF00578">
    <property type="entry name" value="AhpC-TSA"/>
    <property type="match status" value="1"/>
</dbReference>
<evidence type="ECO:0000256" key="4">
    <source>
        <dbReference type="ARBA" id="ARBA00022862"/>
    </source>
</evidence>
<proteinExistence type="inferred from homology"/>
<dbReference type="EC" id="1.11.1.24" evidence="2"/>
<keyword evidence="3" id="KW-0575">Peroxidase</keyword>
<evidence type="ECO:0000256" key="5">
    <source>
        <dbReference type="ARBA" id="ARBA00023002"/>
    </source>
</evidence>
<dbReference type="AlphaFoldDB" id="A0AAV6SEA0"/>